<dbReference type="EMBL" id="KE560790">
    <property type="protein sequence ID" value="EPZ35637.1"/>
    <property type="molecule type" value="Genomic_DNA"/>
</dbReference>
<proteinExistence type="predicted"/>
<evidence type="ECO:0000313" key="5">
    <source>
        <dbReference type="Proteomes" id="UP000281549"/>
    </source>
</evidence>
<feature type="coiled-coil region" evidence="1">
    <location>
        <begin position="167"/>
        <end position="215"/>
    </location>
</feature>
<dbReference type="AlphaFoldDB" id="A0A075AZH1"/>
<keyword evidence="1" id="KW-0175">Coiled coil</keyword>
<evidence type="ECO:0000313" key="4">
    <source>
        <dbReference type="Proteomes" id="UP000030755"/>
    </source>
</evidence>
<feature type="coiled-coil region" evidence="1">
    <location>
        <begin position="49"/>
        <end position="126"/>
    </location>
</feature>
<dbReference type="Proteomes" id="UP000281549">
    <property type="component" value="Unassembled WGS sequence"/>
</dbReference>
<reference evidence="3" key="3">
    <citation type="submission" date="2018-08" db="EMBL/GenBank/DDBJ databases">
        <title>Leveraging single-cell genomics to expand the Fungal Tree of Life.</title>
        <authorList>
            <consortium name="DOE Joint Genome Institute"/>
            <person name="Ahrendt S.R."/>
            <person name="Quandt C.A."/>
            <person name="Ciobanu D."/>
            <person name="Clum A."/>
            <person name="Salamov A."/>
            <person name="Andreopoulos B."/>
            <person name="Cheng J.-F."/>
            <person name="Woyke T."/>
            <person name="Pelin A."/>
            <person name="Henrissat B."/>
            <person name="Reynolds N."/>
            <person name="Benny G.L."/>
            <person name="Smith M.E."/>
            <person name="James T.Y."/>
            <person name="Grigoriev I.V."/>
        </authorList>
    </citation>
    <scope>NUCLEOTIDE SEQUENCE</scope>
    <source>
        <strain evidence="3">CSF55</strain>
    </source>
</reference>
<accession>A0A075AZH1</accession>
<sequence length="340" mass="39857">MSPDNIKGEQNLREKLEKTQYKLESTLTDMKNMQMHDVKSELADSQSRYSGSQSKLRNALEEIEFLKDKINNIVNNTKAEIEREKLHSKSTIETYKNEMLFYEKECIDLRGQVEKLQNTVARTKESLSHDLETRGELYEQEKRKYMATISEMKDRYRKKEDLMLEELKKEGGKINVLEQKIVSLESQMHDMFDEKMALTKKVASLEENEKVLNENLTFERLSRDSILEEFESFKTLLRKDVRQCSVQTENLSRSQFVQTAATFKTQTIQTDIIQRVDKAVLSSEERIKAKSNNQMFAPNEILQSFPDNQNPLDNIEKVQQISIEDILDEHIKAFAETKFE</sequence>
<protein>
    <submittedName>
        <fullName evidence="2">Uncharacterized protein</fullName>
    </submittedName>
</protein>
<keyword evidence="4" id="KW-1185">Reference proteome</keyword>
<dbReference type="HOGENOM" id="CLU_816739_0_0_1"/>
<gene>
    <name evidence="2" type="ORF">O9G_002645</name>
    <name evidence="3" type="ORF">ROZALSC1DRAFT_27072</name>
</gene>
<reference evidence="5" key="2">
    <citation type="journal article" date="2018" name="Nat. Microbiol.">
        <title>Leveraging single-cell genomics to expand the fungal tree of life.</title>
        <authorList>
            <person name="Ahrendt S.R."/>
            <person name="Quandt C.A."/>
            <person name="Ciobanu D."/>
            <person name="Clum A."/>
            <person name="Salamov A."/>
            <person name="Andreopoulos B."/>
            <person name="Cheng J.F."/>
            <person name="Woyke T."/>
            <person name="Pelin A."/>
            <person name="Henrissat B."/>
            <person name="Reynolds N.K."/>
            <person name="Benny G.L."/>
            <person name="Smith M.E."/>
            <person name="James T.Y."/>
            <person name="Grigoriev I.V."/>
        </authorList>
    </citation>
    <scope>NUCLEOTIDE SEQUENCE [LARGE SCALE GENOMIC DNA]</scope>
    <source>
        <strain evidence="5">CSF55</strain>
    </source>
</reference>
<evidence type="ECO:0000313" key="2">
    <source>
        <dbReference type="EMBL" id="EPZ35637.1"/>
    </source>
</evidence>
<dbReference type="Proteomes" id="UP000030755">
    <property type="component" value="Unassembled WGS sequence"/>
</dbReference>
<evidence type="ECO:0000313" key="3">
    <source>
        <dbReference type="EMBL" id="RKP21537.1"/>
    </source>
</evidence>
<dbReference type="EMBL" id="ML004947">
    <property type="protein sequence ID" value="RKP21537.1"/>
    <property type="molecule type" value="Genomic_DNA"/>
</dbReference>
<reference evidence="2 4" key="1">
    <citation type="journal article" date="2013" name="Curr. Biol.">
        <title>Shared signatures of parasitism and phylogenomics unite Cryptomycota and microsporidia.</title>
        <authorList>
            <person name="James T.Y."/>
            <person name="Pelin A."/>
            <person name="Bonen L."/>
            <person name="Ahrendt S."/>
            <person name="Sain D."/>
            <person name="Corradi N."/>
            <person name="Stajich J.E."/>
        </authorList>
    </citation>
    <scope>NUCLEOTIDE SEQUENCE [LARGE SCALE GENOMIC DNA]</scope>
    <source>
        <strain evidence="2 4">CSF55</strain>
        <strain evidence="2 4">CSF55</strain>
    </source>
</reference>
<evidence type="ECO:0000256" key="1">
    <source>
        <dbReference type="SAM" id="Coils"/>
    </source>
</evidence>
<name>A0A075AZH1_ROZAC</name>
<organism evidence="2 4">
    <name type="scientific">Rozella allomycis (strain CSF55)</name>
    <dbReference type="NCBI Taxonomy" id="988480"/>
    <lineage>
        <taxon>Eukaryota</taxon>
        <taxon>Fungi</taxon>
        <taxon>Fungi incertae sedis</taxon>
        <taxon>Cryptomycota</taxon>
        <taxon>Cryptomycota incertae sedis</taxon>
        <taxon>Rozella</taxon>
    </lineage>
</organism>